<dbReference type="Proteomes" id="UP000198362">
    <property type="component" value="Unassembled WGS sequence"/>
</dbReference>
<gene>
    <name evidence="2" type="ORF">SAMN05421812_10477</name>
</gene>
<dbReference type="RefSeq" id="WP_179266137.1">
    <property type="nucleotide sequence ID" value="NZ_FZPH01000004.1"/>
</dbReference>
<protein>
    <recommendedName>
        <fullName evidence="1">DUF4440 domain-containing protein</fullName>
    </recommendedName>
</protein>
<sequence>MMQEDIRELFDRVYAAWGDADAFAALYRPDVTVVMPGVFRQGREAVRESMAAAWAGPLRGSRAIDEPLDVRVLGDTAVVVSRAAIVPFGLDAPVPGSEAIATWVLTRTSGEGWAVAAYTNTPAAG</sequence>
<dbReference type="InterPro" id="IPR027843">
    <property type="entry name" value="DUF4440"/>
</dbReference>
<keyword evidence="3" id="KW-1185">Reference proteome</keyword>
<evidence type="ECO:0000259" key="1">
    <source>
        <dbReference type="Pfam" id="PF14534"/>
    </source>
</evidence>
<organism evidence="2 3">
    <name type="scientific">Asanoa hainanensis</name>
    <dbReference type="NCBI Taxonomy" id="560556"/>
    <lineage>
        <taxon>Bacteria</taxon>
        <taxon>Bacillati</taxon>
        <taxon>Actinomycetota</taxon>
        <taxon>Actinomycetes</taxon>
        <taxon>Micromonosporales</taxon>
        <taxon>Micromonosporaceae</taxon>
        <taxon>Asanoa</taxon>
    </lineage>
</organism>
<dbReference type="InterPro" id="IPR011944">
    <property type="entry name" value="Steroid_delta5-4_isomerase"/>
</dbReference>
<dbReference type="NCBIfam" id="TIGR02246">
    <property type="entry name" value="SgcJ/EcaC family oxidoreductase"/>
    <property type="match status" value="1"/>
</dbReference>
<feature type="domain" description="DUF4440" evidence="1">
    <location>
        <begin position="6"/>
        <end position="114"/>
    </location>
</feature>
<dbReference type="EMBL" id="FZPH01000004">
    <property type="protein sequence ID" value="SNT26052.1"/>
    <property type="molecule type" value="Genomic_DNA"/>
</dbReference>
<reference evidence="2 3" key="1">
    <citation type="submission" date="2017-06" db="EMBL/GenBank/DDBJ databases">
        <authorList>
            <person name="Kim H.J."/>
            <person name="Triplett B.A."/>
        </authorList>
    </citation>
    <scope>NUCLEOTIDE SEQUENCE [LARGE SCALE GENOMIC DNA]</scope>
    <source>
        <strain evidence="2 3">CGMCC 4.5593</strain>
    </source>
</reference>
<dbReference type="Gene3D" id="3.10.450.50">
    <property type="match status" value="1"/>
</dbReference>
<evidence type="ECO:0000313" key="2">
    <source>
        <dbReference type="EMBL" id="SNT26052.1"/>
    </source>
</evidence>
<dbReference type="InterPro" id="IPR032710">
    <property type="entry name" value="NTF2-like_dom_sf"/>
</dbReference>
<name>A0A239L7T2_9ACTN</name>
<dbReference type="SUPFAM" id="SSF54427">
    <property type="entry name" value="NTF2-like"/>
    <property type="match status" value="1"/>
</dbReference>
<dbReference type="AlphaFoldDB" id="A0A239L7T2"/>
<evidence type="ECO:0000313" key="3">
    <source>
        <dbReference type="Proteomes" id="UP000198362"/>
    </source>
</evidence>
<proteinExistence type="predicted"/>
<accession>A0A239L7T2</accession>
<dbReference type="Pfam" id="PF14534">
    <property type="entry name" value="DUF4440"/>
    <property type="match status" value="1"/>
</dbReference>